<dbReference type="GO" id="GO:0004335">
    <property type="term" value="F:galactokinase activity"/>
    <property type="evidence" value="ECO:0007669"/>
    <property type="project" value="UniProtKB-UniRule"/>
</dbReference>
<keyword evidence="18" id="KW-1185">Reference proteome</keyword>
<evidence type="ECO:0000256" key="9">
    <source>
        <dbReference type="ARBA" id="ARBA00023144"/>
    </source>
</evidence>
<dbReference type="PROSITE" id="PS00627">
    <property type="entry name" value="GHMP_KINASES_ATP"/>
    <property type="match status" value="1"/>
</dbReference>
<dbReference type="Proteomes" id="UP001149607">
    <property type="component" value="Chromosome"/>
</dbReference>
<dbReference type="EMBL" id="JAPQFL010000001">
    <property type="protein sequence ID" value="MDD9326900.1"/>
    <property type="molecule type" value="Genomic_DNA"/>
</dbReference>
<evidence type="ECO:0000256" key="12">
    <source>
        <dbReference type="NCBIfam" id="TIGR00131"/>
    </source>
</evidence>
<dbReference type="InterPro" id="IPR019741">
    <property type="entry name" value="Galactokinase_CS"/>
</dbReference>
<evidence type="ECO:0000313" key="16">
    <source>
        <dbReference type="EMBL" id="MDD9326900.1"/>
    </source>
</evidence>
<feature type="binding site" evidence="11">
    <location>
        <begin position="123"/>
        <end position="129"/>
    </location>
    <ligand>
        <name>ATP</name>
        <dbReference type="ChEBI" id="CHEBI:30616"/>
    </ligand>
</feature>
<dbReference type="Gene3D" id="3.30.70.890">
    <property type="entry name" value="GHMP kinase, C-terminal domain"/>
    <property type="match status" value="1"/>
</dbReference>
<evidence type="ECO:0000256" key="7">
    <source>
        <dbReference type="ARBA" id="ARBA00022840"/>
    </source>
</evidence>
<dbReference type="RefSeq" id="WP_274584227.1">
    <property type="nucleotide sequence ID" value="NZ_CP146598.1"/>
</dbReference>
<dbReference type="InterPro" id="IPR000705">
    <property type="entry name" value="Galactokinase"/>
</dbReference>
<dbReference type="InterPro" id="IPR022963">
    <property type="entry name" value="Galactokinase_bac"/>
</dbReference>
<dbReference type="PRINTS" id="PR00959">
    <property type="entry name" value="MEVGALKINASE"/>
</dbReference>
<keyword evidence="6 11" id="KW-0418">Kinase</keyword>
<dbReference type="FunFam" id="3.30.70.890:FF:000001">
    <property type="entry name" value="Galactokinase"/>
    <property type="match status" value="1"/>
</dbReference>
<dbReference type="PANTHER" id="PTHR10457:SF7">
    <property type="entry name" value="GALACTOKINASE-RELATED"/>
    <property type="match status" value="1"/>
</dbReference>
<dbReference type="NCBIfam" id="NF003472">
    <property type="entry name" value="PRK05101.1"/>
    <property type="match status" value="1"/>
</dbReference>
<dbReference type="PROSITE" id="PS00106">
    <property type="entry name" value="GALACTOKINASE"/>
    <property type="match status" value="1"/>
</dbReference>
<dbReference type="Pfam" id="PF00288">
    <property type="entry name" value="GHMP_kinases_N"/>
    <property type="match status" value="1"/>
</dbReference>
<keyword evidence="3 11" id="KW-0808">Transferase</keyword>
<keyword evidence="4 11" id="KW-0479">Metal-binding</keyword>
<dbReference type="GO" id="GO:0006012">
    <property type="term" value="P:galactose metabolic process"/>
    <property type="evidence" value="ECO:0007669"/>
    <property type="project" value="UniProtKB-UniRule"/>
</dbReference>
<feature type="binding site" evidence="11">
    <location>
        <position position="222"/>
    </location>
    <ligand>
        <name>substrate</name>
    </ligand>
</feature>
<keyword evidence="9 11" id="KW-0299">Galactose metabolism</keyword>
<dbReference type="AlphaFoldDB" id="A0A9X4DZW1"/>
<dbReference type="EC" id="2.7.1.6" evidence="11 12"/>
<dbReference type="GO" id="GO:0000287">
    <property type="term" value="F:magnesium ion binding"/>
    <property type="evidence" value="ECO:0007669"/>
    <property type="project" value="UniProtKB-UniRule"/>
</dbReference>
<reference evidence="17" key="2">
    <citation type="submission" date="2024-02" db="EMBL/GenBank/DDBJ databases">
        <title>Neisseria leonii sp. nov.</title>
        <authorList>
            <person name="Boutroux M."/>
            <person name="Favre-Rochex S."/>
            <person name="Gorgette O."/>
            <person name="Touak G."/>
            <person name="Muhle E."/>
            <person name="Chesneau O."/>
            <person name="Clermont D."/>
            <person name="Rahi P."/>
        </authorList>
    </citation>
    <scope>NUCLEOTIDE SEQUENCE</scope>
    <source>
        <strain evidence="17">51.81</strain>
    </source>
</reference>
<protein>
    <recommendedName>
        <fullName evidence="11 12">Galactokinase</fullName>
        <ecNumber evidence="11 12">2.7.1.6</ecNumber>
    </recommendedName>
    <alternativeName>
        <fullName evidence="11">Galactose kinase</fullName>
    </alternativeName>
</protein>
<dbReference type="PRINTS" id="PR00473">
    <property type="entry name" value="GALCTOKINASE"/>
</dbReference>
<keyword evidence="5 11" id="KW-0547">Nucleotide-binding</keyword>
<feature type="domain" description="GHMP kinase N-terminal" evidence="13">
    <location>
        <begin position="92"/>
        <end position="180"/>
    </location>
</feature>
<evidence type="ECO:0000313" key="18">
    <source>
        <dbReference type="Proteomes" id="UP001149607"/>
    </source>
</evidence>
<feature type="binding site" evidence="11">
    <location>
        <begin position="34"/>
        <end position="37"/>
    </location>
    <ligand>
        <name>substrate</name>
    </ligand>
</feature>
<comment type="similarity">
    <text evidence="1 11">Belongs to the GHMP kinase family. GalK subfamily.</text>
</comment>
<evidence type="ECO:0000256" key="2">
    <source>
        <dbReference type="ARBA" id="ARBA00022490"/>
    </source>
</evidence>
<feature type="domain" description="GHMP kinase C-terminal" evidence="14">
    <location>
        <begin position="278"/>
        <end position="359"/>
    </location>
</feature>
<dbReference type="SUPFAM" id="SSF54211">
    <property type="entry name" value="Ribosomal protein S5 domain 2-like"/>
    <property type="match status" value="1"/>
</dbReference>
<comment type="pathway">
    <text evidence="11">Carbohydrate metabolism; galactose metabolism.</text>
</comment>
<evidence type="ECO:0000256" key="4">
    <source>
        <dbReference type="ARBA" id="ARBA00022723"/>
    </source>
</evidence>
<evidence type="ECO:0000256" key="10">
    <source>
        <dbReference type="ARBA" id="ARBA00023277"/>
    </source>
</evidence>
<dbReference type="SUPFAM" id="SSF55060">
    <property type="entry name" value="GHMP Kinase, C-terminal domain"/>
    <property type="match status" value="1"/>
</dbReference>
<dbReference type="InterPro" id="IPR014721">
    <property type="entry name" value="Ribsml_uS5_D2-typ_fold_subgr"/>
</dbReference>
<evidence type="ECO:0000259" key="15">
    <source>
        <dbReference type="Pfam" id="PF10509"/>
    </source>
</evidence>
<comment type="caution">
    <text evidence="11">Lacks conserved residue(s) required for the propagation of feature annotation.</text>
</comment>
<evidence type="ECO:0000256" key="11">
    <source>
        <dbReference type="HAMAP-Rule" id="MF_00246"/>
    </source>
</evidence>
<name>A0A9X4DZW1_9NEIS</name>
<evidence type="ECO:0000256" key="6">
    <source>
        <dbReference type="ARBA" id="ARBA00022777"/>
    </source>
</evidence>
<reference evidence="16" key="1">
    <citation type="submission" date="2022-10" db="EMBL/GenBank/DDBJ databases">
        <authorList>
            <person name="Boutroux M."/>
        </authorList>
    </citation>
    <scope>NUCLEOTIDE SEQUENCE</scope>
    <source>
        <strain evidence="16">51.81</strain>
    </source>
</reference>
<dbReference type="HAMAP" id="MF_00246">
    <property type="entry name" value="Galactokinase"/>
    <property type="match status" value="1"/>
</dbReference>
<dbReference type="InterPro" id="IPR006204">
    <property type="entry name" value="GHMP_kinase_N_dom"/>
</dbReference>
<evidence type="ECO:0000259" key="13">
    <source>
        <dbReference type="Pfam" id="PF00288"/>
    </source>
</evidence>
<dbReference type="PANTHER" id="PTHR10457">
    <property type="entry name" value="MEVALONATE KINASE/GALACTOKINASE"/>
    <property type="match status" value="1"/>
</dbReference>
<comment type="catalytic activity">
    <reaction evidence="11">
        <text>alpha-D-galactose + ATP = alpha-D-galactose 1-phosphate + ADP + H(+)</text>
        <dbReference type="Rhea" id="RHEA:13553"/>
        <dbReference type="ChEBI" id="CHEBI:15378"/>
        <dbReference type="ChEBI" id="CHEBI:28061"/>
        <dbReference type="ChEBI" id="CHEBI:30616"/>
        <dbReference type="ChEBI" id="CHEBI:58336"/>
        <dbReference type="ChEBI" id="CHEBI:456216"/>
        <dbReference type="EC" id="2.7.1.6"/>
    </reaction>
</comment>
<dbReference type="InterPro" id="IPR006206">
    <property type="entry name" value="Mevalonate/galactokinase"/>
</dbReference>
<evidence type="ECO:0000313" key="17">
    <source>
        <dbReference type="EMBL" id="WWY03311.1"/>
    </source>
</evidence>
<dbReference type="FunFam" id="3.30.230.10:FF:000017">
    <property type="entry name" value="Galactokinase"/>
    <property type="match status" value="1"/>
</dbReference>
<gene>
    <name evidence="11 16" type="primary">galK</name>
    <name evidence="16" type="ORF">ORY91_000271</name>
    <name evidence="17" type="ORF">V9W64_00730</name>
</gene>
<dbReference type="Pfam" id="PF08544">
    <property type="entry name" value="GHMP_kinases_C"/>
    <property type="match status" value="1"/>
</dbReference>
<sequence length="383" mass="41109">MTIKTDLSARFETLFANKPEIAVRAPGRVNLIGEHTDYNDGFVLPCAIDFAAHIVAAPNRLGKVRVFAADYGGQDEFDLAAPIGKSSKQWANYIRGVVWAMAEHGYTLPHGLDMAVGGNVPQGAGLSSSAALEVAVARTLQALSGWKLSETDLAKIAQYAENRFVGCQCGIMDQLVSARGQAGHAVLIDCRTLACEAVPMPDGLTVMIIHSHVKRGLVDSEYNTRRRQCEEAAAHFGVPALRDLDLAAFEAGKAGLDPTVARRARYIIEENARTLAAAAALRRNDTAALSRLMAESHAGMRDEFDITHPAVDTLVELVNDIVGTRGGVRMTGGGFGGCVVALVPHDMVEAVRNHLAAHYQAETGLKEEIFVCRAQDGVSIRRL</sequence>
<organism evidence="16">
    <name type="scientific">Neisseria leonii</name>
    <dbReference type="NCBI Taxonomy" id="2995413"/>
    <lineage>
        <taxon>Bacteria</taxon>
        <taxon>Pseudomonadati</taxon>
        <taxon>Pseudomonadota</taxon>
        <taxon>Betaproteobacteria</taxon>
        <taxon>Neisseriales</taxon>
        <taxon>Neisseriaceae</taxon>
        <taxon>Neisseria</taxon>
    </lineage>
</organism>
<feature type="domain" description="Galactokinase N-terminal" evidence="15">
    <location>
        <begin position="10"/>
        <end position="58"/>
    </location>
</feature>
<dbReference type="GO" id="GO:0005829">
    <property type="term" value="C:cytosol"/>
    <property type="evidence" value="ECO:0007669"/>
    <property type="project" value="TreeGrafter"/>
</dbReference>
<dbReference type="Pfam" id="PF10509">
    <property type="entry name" value="GalKase_gal_bdg"/>
    <property type="match status" value="1"/>
</dbReference>
<dbReference type="InterPro" id="IPR006203">
    <property type="entry name" value="GHMP_knse_ATP-bd_CS"/>
</dbReference>
<dbReference type="InterPro" id="IPR020568">
    <property type="entry name" value="Ribosomal_Su5_D2-typ_SF"/>
</dbReference>
<evidence type="ECO:0000256" key="3">
    <source>
        <dbReference type="ARBA" id="ARBA00022679"/>
    </source>
</evidence>
<dbReference type="InterPro" id="IPR013750">
    <property type="entry name" value="GHMP_kinase_C_dom"/>
</dbReference>
<dbReference type="GO" id="GO:0005524">
    <property type="term" value="F:ATP binding"/>
    <property type="evidence" value="ECO:0007669"/>
    <property type="project" value="UniProtKB-UniRule"/>
</dbReference>
<keyword evidence="7 11" id="KW-0067">ATP-binding</keyword>
<dbReference type="EMBL" id="CP146598">
    <property type="protein sequence ID" value="WWY03311.1"/>
    <property type="molecule type" value="Genomic_DNA"/>
</dbReference>
<dbReference type="InterPro" id="IPR036554">
    <property type="entry name" value="GHMP_kinase_C_sf"/>
</dbReference>
<keyword evidence="8 11" id="KW-0460">Magnesium</keyword>
<evidence type="ECO:0000256" key="5">
    <source>
        <dbReference type="ARBA" id="ARBA00022741"/>
    </source>
</evidence>
<comment type="function">
    <text evidence="11">Catalyzes the transfer of the gamma-phosphate of ATP to D-galactose to form alpha-D-galactose-1-phosphate (Gal-1-P).</text>
</comment>
<feature type="site" description="Transition state stabilizer" evidence="11">
    <location>
        <position position="28"/>
    </location>
</feature>
<keyword evidence="2 11" id="KW-0963">Cytoplasm</keyword>
<accession>A0A9X4DZW1</accession>
<dbReference type="InterPro" id="IPR019539">
    <property type="entry name" value="GalKase_N"/>
</dbReference>
<dbReference type="NCBIfam" id="TIGR00131">
    <property type="entry name" value="gal_kin"/>
    <property type="match status" value="1"/>
</dbReference>
<dbReference type="PIRSF" id="PIRSF000530">
    <property type="entry name" value="Galactokinase"/>
    <property type="match status" value="1"/>
</dbReference>
<evidence type="ECO:0000256" key="8">
    <source>
        <dbReference type="ARBA" id="ARBA00022842"/>
    </source>
</evidence>
<keyword evidence="10 11" id="KW-0119">Carbohydrate metabolism</keyword>
<dbReference type="Gene3D" id="3.30.230.10">
    <property type="match status" value="1"/>
</dbReference>
<feature type="active site" description="Proton acceptor" evidence="11">
    <location>
        <position position="173"/>
    </location>
</feature>
<evidence type="ECO:0000256" key="1">
    <source>
        <dbReference type="ARBA" id="ARBA00006566"/>
    </source>
</evidence>
<feature type="binding site" evidence="11">
    <location>
        <position position="129"/>
    </location>
    <ligand>
        <name>Mg(2+)</name>
        <dbReference type="ChEBI" id="CHEBI:18420"/>
    </ligand>
</feature>
<evidence type="ECO:0000259" key="14">
    <source>
        <dbReference type="Pfam" id="PF08544"/>
    </source>
</evidence>
<proteinExistence type="inferred from homology"/>
<comment type="subcellular location">
    <subcellularLocation>
        <location evidence="11">Cytoplasm</location>
    </subcellularLocation>
</comment>
<feature type="binding site" evidence="11">
    <location>
        <position position="161"/>
    </location>
    <ligand>
        <name>Mg(2+)</name>
        <dbReference type="ChEBI" id="CHEBI:18420"/>
    </ligand>
</feature>